<dbReference type="Gene3D" id="3.40.50.1820">
    <property type="entry name" value="alpha/beta hydrolase"/>
    <property type="match status" value="1"/>
</dbReference>
<feature type="chain" id="PRO_5023016296" evidence="1">
    <location>
        <begin position="18"/>
        <end position="268"/>
    </location>
</feature>
<evidence type="ECO:0000256" key="1">
    <source>
        <dbReference type="SAM" id="SignalP"/>
    </source>
</evidence>
<dbReference type="InterPro" id="IPR002925">
    <property type="entry name" value="Dienelactn_hydro"/>
</dbReference>
<keyword evidence="4" id="KW-1185">Reference proteome</keyword>
<sequence>MIFKPFFLLVLPLLGIASPSSFVPAAPANLHVHNHGKDTAIPRGKITKINGVDTYVTLPRATFQRNTALVFLTDIFGLPLLENKLLVDQWADAGFATYAPDYLNGDAITDVGDIPTWILRHGEAQTTPPLLAVLDGLRGRGVTKLAVTGYCFGGLYTTRLAQNNSITVGSMSHPSLLTIPDDFEVILQQSHVPIEINNSDEDTTLTPELALEIDAVLGGGAYKPGYARREFAGVGHGFAVSADPADPVQVAAKKGAFDTTLKFFRAHL</sequence>
<dbReference type="EMBL" id="ML178829">
    <property type="protein sequence ID" value="TFL00311.1"/>
    <property type="molecule type" value="Genomic_DNA"/>
</dbReference>
<reference evidence="3 4" key="1">
    <citation type="journal article" date="2019" name="Nat. Ecol. Evol.">
        <title>Megaphylogeny resolves global patterns of mushroom evolution.</title>
        <authorList>
            <person name="Varga T."/>
            <person name="Krizsan K."/>
            <person name="Foldi C."/>
            <person name="Dima B."/>
            <person name="Sanchez-Garcia M."/>
            <person name="Sanchez-Ramirez S."/>
            <person name="Szollosi G.J."/>
            <person name="Szarkandi J.G."/>
            <person name="Papp V."/>
            <person name="Albert L."/>
            <person name="Andreopoulos W."/>
            <person name="Angelini C."/>
            <person name="Antonin V."/>
            <person name="Barry K.W."/>
            <person name="Bougher N.L."/>
            <person name="Buchanan P."/>
            <person name="Buyck B."/>
            <person name="Bense V."/>
            <person name="Catcheside P."/>
            <person name="Chovatia M."/>
            <person name="Cooper J."/>
            <person name="Damon W."/>
            <person name="Desjardin D."/>
            <person name="Finy P."/>
            <person name="Geml J."/>
            <person name="Haridas S."/>
            <person name="Hughes K."/>
            <person name="Justo A."/>
            <person name="Karasinski D."/>
            <person name="Kautmanova I."/>
            <person name="Kiss B."/>
            <person name="Kocsube S."/>
            <person name="Kotiranta H."/>
            <person name="LaButti K.M."/>
            <person name="Lechner B.E."/>
            <person name="Liimatainen K."/>
            <person name="Lipzen A."/>
            <person name="Lukacs Z."/>
            <person name="Mihaltcheva S."/>
            <person name="Morgado L.N."/>
            <person name="Niskanen T."/>
            <person name="Noordeloos M.E."/>
            <person name="Ohm R.A."/>
            <person name="Ortiz-Santana B."/>
            <person name="Ovrebo C."/>
            <person name="Racz N."/>
            <person name="Riley R."/>
            <person name="Savchenko A."/>
            <person name="Shiryaev A."/>
            <person name="Soop K."/>
            <person name="Spirin V."/>
            <person name="Szebenyi C."/>
            <person name="Tomsovsky M."/>
            <person name="Tulloss R.E."/>
            <person name="Uehling J."/>
            <person name="Grigoriev I.V."/>
            <person name="Vagvolgyi C."/>
            <person name="Papp T."/>
            <person name="Martin F.M."/>
            <person name="Miettinen O."/>
            <person name="Hibbett D.S."/>
            <person name="Nagy L.G."/>
        </authorList>
    </citation>
    <scope>NUCLEOTIDE SEQUENCE [LARGE SCALE GENOMIC DNA]</scope>
    <source>
        <strain evidence="3 4">CBS 309.79</strain>
    </source>
</reference>
<dbReference type="STRING" id="1884261.A0A5C3QIN9"/>
<dbReference type="GO" id="GO:0016787">
    <property type="term" value="F:hydrolase activity"/>
    <property type="evidence" value="ECO:0007669"/>
    <property type="project" value="UniProtKB-KW"/>
</dbReference>
<evidence type="ECO:0000259" key="2">
    <source>
        <dbReference type="Pfam" id="PF01738"/>
    </source>
</evidence>
<dbReference type="Pfam" id="PF01738">
    <property type="entry name" value="DLH"/>
    <property type="match status" value="1"/>
</dbReference>
<name>A0A5C3QIN9_9AGAR</name>
<keyword evidence="3" id="KW-0378">Hydrolase</keyword>
<evidence type="ECO:0000313" key="3">
    <source>
        <dbReference type="EMBL" id="TFL00311.1"/>
    </source>
</evidence>
<dbReference type="OrthoDB" id="17560at2759"/>
<keyword evidence="1" id="KW-0732">Signal</keyword>
<feature type="signal peptide" evidence="1">
    <location>
        <begin position="1"/>
        <end position="17"/>
    </location>
</feature>
<accession>A0A5C3QIN9</accession>
<organism evidence="3 4">
    <name type="scientific">Pterulicium gracile</name>
    <dbReference type="NCBI Taxonomy" id="1884261"/>
    <lineage>
        <taxon>Eukaryota</taxon>
        <taxon>Fungi</taxon>
        <taxon>Dikarya</taxon>
        <taxon>Basidiomycota</taxon>
        <taxon>Agaricomycotina</taxon>
        <taxon>Agaricomycetes</taxon>
        <taxon>Agaricomycetidae</taxon>
        <taxon>Agaricales</taxon>
        <taxon>Pleurotineae</taxon>
        <taxon>Pterulaceae</taxon>
        <taxon>Pterulicium</taxon>
    </lineage>
</organism>
<evidence type="ECO:0000313" key="4">
    <source>
        <dbReference type="Proteomes" id="UP000305067"/>
    </source>
</evidence>
<gene>
    <name evidence="3" type="ORF">BDV98DRAFT_605390</name>
</gene>
<feature type="domain" description="Dienelactone hydrolase" evidence="2">
    <location>
        <begin position="53"/>
        <end position="267"/>
    </location>
</feature>
<dbReference type="PANTHER" id="PTHR17630">
    <property type="entry name" value="DIENELACTONE HYDROLASE"/>
    <property type="match status" value="1"/>
</dbReference>
<dbReference type="PANTHER" id="PTHR17630:SF44">
    <property type="entry name" value="PROTEIN AIM2"/>
    <property type="match status" value="1"/>
</dbReference>
<protein>
    <submittedName>
        <fullName evidence="3">Alpha/beta-hydrolase</fullName>
    </submittedName>
</protein>
<dbReference type="SUPFAM" id="SSF53474">
    <property type="entry name" value="alpha/beta-Hydrolases"/>
    <property type="match status" value="1"/>
</dbReference>
<proteinExistence type="predicted"/>
<dbReference type="InterPro" id="IPR029058">
    <property type="entry name" value="AB_hydrolase_fold"/>
</dbReference>
<dbReference type="AlphaFoldDB" id="A0A5C3QIN9"/>
<dbReference type="Proteomes" id="UP000305067">
    <property type="component" value="Unassembled WGS sequence"/>
</dbReference>